<dbReference type="InterPro" id="IPR041118">
    <property type="entry name" value="Rx_N"/>
</dbReference>
<dbReference type="Pfam" id="PF00931">
    <property type="entry name" value="NB-ARC"/>
    <property type="match status" value="1"/>
</dbReference>
<dbReference type="GeneID" id="111285334"/>
<keyword evidence="4" id="KW-0611">Plant defense</keyword>
<dbReference type="InterPro" id="IPR032675">
    <property type="entry name" value="LRR_dom_sf"/>
</dbReference>
<evidence type="ECO:0000259" key="7">
    <source>
        <dbReference type="Pfam" id="PF00931"/>
    </source>
</evidence>
<feature type="domain" description="R13L1/DRL21-like LRR repeat region" evidence="10">
    <location>
        <begin position="707"/>
        <end position="835"/>
    </location>
</feature>
<dbReference type="Proteomes" id="UP000515121">
    <property type="component" value="Unplaced"/>
</dbReference>
<evidence type="ECO:0000259" key="10">
    <source>
        <dbReference type="Pfam" id="PF25019"/>
    </source>
</evidence>
<feature type="domain" description="Disease resistance protein winged helix" evidence="9">
    <location>
        <begin position="434"/>
        <end position="504"/>
    </location>
</feature>
<dbReference type="Gene3D" id="1.10.8.430">
    <property type="entry name" value="Helical domain of apoptotic protease-activating factors"/>
    <property type="match status" value="1"/>
</dbReference>
<dbReference type="InterPro" id="IPR058922">
    <property type="entry name" value="WHD_DRP"/>
</dbReference>
<dbReference type="InterPro" id="IPR036388">
    <property type="entry name" value="WH-like_DNA-bd_sf"/>
</dbReference>
<dbReference type="OrthoDB" id="5279713at2759"/>
<dbReference type="Pfam" id="PF23559">
    <property type="entry name" value="WHD_DRP"/>
    <property type="match status" value="1"/>
</dbReference>
<dbReference type="FunFam" id="3.40.50.300:FF:001091">
    <property type="entry name" value="Probable disease resistance protein At1g61300"/>
    <property type="match status" value="1"/>
</dbReference>
<dbReference type="Pfam" id="PF25019">
    <property type="entry name" value="LRR_R13L1-DRL21"/>
    <property type="match status" value="1"/>
</dbReference>
<keyword evidence="2" id="KW-0677">Repeat</keyword>
<dbReference type="GO" id="GO:0043531">
    <property type="term" value="F:ADP binding"/>
    <property type="evidence" value="ECO:0007669"/>
    <property type="project" value="InterPro"/>
</dbReference>
<evidence type="ECO:0000256" key="2">
    <source>
        <dbReference type="ARBA" id="ARBA00022737"/>
    </source>
</evidence>
<dbReference type="InterPro" id="IPR002182">
    <property type="entry name" value="NB-ARC"/>
</dbReference>
<keyword evidence="5" id="KW-0067">ATP-binding</keyword>
<keyword evidence="6" id="KW-0175">Coiled coil</keyword>
<evidence type="ECO:0000256" key="3">
    <source>
        <dbReference type="ARBA" id="ARBA00022741"/>
    </source>
</evidence>
<dbReference type="KEGG" id="dzi:111285334"/>
<dbReference type="AlphaFoldDB" id="A0A6P5XQI5"/>
<proteinExistence type="predicted"/>
<dbReference type="InterPro" id="IPR027417">
    <property type="entry name" value="P-loop_NTPase"/>
</dbReference>
<organism evidence="11 12">
    <name type="scientific">Durio zibethinus</name>
    <name type="common">Durian</name>
    <dbReference type="NCBI Taxonomy" id="66656"/>
    <lineage>
        <taxon>Eukaryota</taxon>
        <taxon>Viridiplantae</taxon>
        <taxon>Streptophyta</taxon>
        <taxon>Embryophyta</taxon>
        <taxon>Tracheophyta</taxon>
        <taxon>Spermatophyta</taxon>
        <taxon>Magnoliopsida</taxon>
        <taxon>eudicotyledons</taxon>
        <taxon>Gunneridae</taxon>
        <taxon>Pentapetalae</taxon>
        <taxon>rosids</taxon>
        <taxon>malvids</taxon>
        <taxon>Malvales</taxon>
        <taxon>Malvaceae</taxon>
        <taxon>Helicteroideae</taxon>
        <taxon>Durio</taxon>
    </lineage>
</organism>
<evidence type="ECO:0000256" key="6">
    <source>
        <dbReference type="SAM" id="Coils"/>
    </source>
</evidence>
<keyword evidence="11" id="KW-1185">Reference proteome</keyword>
<dbReference type="GO" id="GO:0005524">
    <property type="term" value="F:ATP binding"/>
    <property type="evidence" value="ECO:0007669"/>
    <property type="project" value="UniProtKB-KW"/>
</dbReference>
<reference evidence="12" key="1">
    <citation type="submission" date="2025-08" db="UniProtKB">
        <authorList>
            <consortium name="RefSeq"/>
        </authorList>
    </citation>
    <scope>IDENTIFICATION</scope>
    <source>
        <tissue evidence="12">Fruit stalk</tissue>
    </source>
</reference>
<dbReference type="PANTHER" id="PTHR36766:SF45">
    <property type="entry name" value="NB-ARC DOMAIN-CONTAINING PROTEIN"/>
    <property type="match status" value="1"/>
</dbReference>
<dbReference type="Gene3D" id="3.40.50.300">
    <property type="entry name" value="P-loop containing nucleotide triphosphate hydrolases"/>
    <property type="match status" value="1"/>
</dbReference>
<dbReference type="GO" id="GO:0006952">
    <property type="term" value="P:defense response"/>
    <property type="evidence" value="ECO:0007669"/>
    <property type="project" value="UniProtKB-KW"/>
</dbReference>
<dbReference type="PRINTS" id="PR00364">
    <property type="entry name" value="DISEASERSIST"/>
</dbReference>
<dbReference type="InterPro" id="IPR056789">
    <property type="entry name" value="LRR_R13L1-DRL21"/>
</dbReference>
<dbReference type="Gene3D" id="1.20.5.4130">
    <property type="match status" value="1"/>
</dbReference>
<evidence type="ECO:0000259" key="8">
    <source>
        <dbReference type="Pfam" id="PF18052"/>
    </source>
</evidence>
<evidence type="ECO:0000259" key="9">
    <source>
        <dbReference type="Pfam" id="PF23559"/>
    </source>
</evidence>
<dbReference type="FunFam" id="1.10.10.10:FF:000322">
    <property type="entry name" value="Probable disease resistance protein At1g63360"/>
    <property type="match status" value="1"/>
</dbReference>
<gene>
    <name evidence="12" type="primary">LOC111285334</name>
</gene>
<feature type="domain" description="NB-ARC" evidence="7">
    <location>
        <begin position="177"/>
        <end position="348"/>
    </location>
</feature>
<feature type="domain" description="Disease resistance N-terminal" evidence="8">
    <location>
        <begin position="21"/>
        <end position="95"/>
    </location>
</feature>
<dbReference type="SUPFAM" id="SSF52540">
    <property type="entry name" value="P-loop containing nucleoside triphosphate hydrolases"/>
    <property type="match status" value="1"/>
</dbReference>
<dbReference type="SUPFAM" id="SSF52058">
    <property type="entry name" value="L domain-like"/>
    <property type="match status" value="1"/>
</dbReference>
<accession>A0A6P5XQI5</accession>
<sequence length="960" mass="110272">MAKALLSMILGQLDGLFIPEEIKQHVGLAVDLEEEIHKLTSNFEAIQAVLEDAERRQVKDASVRYWLCKLKSISYDVEDVLDEWNTAKFKSELQKQERAAEHAPLLKKLCYSLSFSSTQIMLHHNIAVKIKELNDRLDFVAAEKDRYKFELGRGVHEEPEHRITTSFIDVTEVYGRDQEKNAVLKILLEENNEKASKVQIISILGMGGIGKTTLARLVYNDNAVDNHFDKKMWASVSDPFDDIKIAKGILEALGDATNFVELQTLLHQIRKAIVGKKFLLVLDDVWNEDDRKWEPFKETLSCGSLGSKILMTTRKKNVAVIMGCTTLFPLGKLPKEECWLLFSRIAFYGRTSRECRILEDCGRKIAAKCQGMPLAVKTIGGLMRFKRTIEQWQSVLNSEIWELKEAERGIFPPLLLSYYDLAPALRQCFSYCAIFPKDYVIEKDRLIKLWMAQGFLKEKQSKDMEILGQDYFEDLAICSFFQNLERDDDGNIIKCKMHDIVHDFSQFLTKDECFMVEASGVGQSKVDTYSEKGHHLMLVLGEKVTFPTYLYSIKQLRTLLVEPSNFYGSIMSESLPKLFNQLTCLRTLDLSMKYHTTFGSSITEIPKEIENLIHLRYLNMSNNGDLEELPDALCELYNLQTLDLSFCKKLKRLPNGIGKLVNLRHLKNYGTWRVRSMPKGMEKLTCLRTLREFALGEGGSNCETSSIGKLGSLNHLRDYLEIRGLGNVRDVNEAKEAKLQSKECLLNLLLKFDMDEENAEGRIPHGDALVLEALQPPPYLECLEIHNYRGPSILPSWMLALTNLRHLAVCSCRNWERLPPLGKLPFLESLWIYDMRRVKKVGVEFLGLERDEEQPSSSSSIIPFPNLKRLEIHDMNDLEEWEYGVIPFLGKRKEQTTIMPCLNFLLINRCPRLKSLPHHLQNSSIETLEIRWCPILESGFNISGIPNIRINYMDVKRDRV</sequence>
<name>A0A6P5XQI5_DURZI</name>
<evidence type="ECO:0000313" key="11">
    <source>
        <dbReference type="Proteomes" id="UP000515121"/>
    </source>
</evidence>
<keyword evidence="3" id="KW-0547">Nucleotide-binding</keyword>
<evidence type="ECO:0000256" key="5">
    <source>
        <dbReference type="ARBA" id="ARBA00022840"/>
    </source>
</evidence>
<evidence type="ECO:0000256" key="1">
    <source>
        <dbReference type="ARBA" id="ARBA00022614"/>
    </source>
</evidence>
<evidence type="ECO:0000313" key="12">
    <source>
        <dbReference type="RefSeq" id="XP_022730463.1"/>
    </source>
</evidence>
<dbReference type="Gene3D" id="3.80.10.10">
    <property type="entry name" value="Ribonuclease Inhibitor"/>
    <property type="match status" value="2"/>
</dbReference>
<dbReference type="RefSeq" id="XP_022730463.1">
    <property type="nucleotide sequence ID" value="XM_022874728.1"/>
</dbReference>
<dbReference type="Pfam" id="PF18052">
    <property type="entry name" value="Rx_N"/>
    <property type="match status" value="1"/>
</dbReference>
<dbReference type="InterPro" id="IPR042197">
    <property type="entry name" value="Apaf_helical"/>
</dbReference>
<keyword evidence="1" id="KW-0433">Leucine-rich repeat</keyword>
<evidence type="ECO:0000256" key="4">
    <source>
        <dbReference type="ARBA" id="ARBA00022821"/>
    </source>
</evidence>
<dbReference type="Gene3D" id="1.10.10.10">
    <property type="entry name" value="Winged helix-like DNA-binding domain superfamily/Winged helix DNA-binding domain"/>
    <property type="match status" value="1"/>
</dbReference>
<protein>
    <submittedName>
        <fullName evidence="12">Disease resistance protein RGA3</fullName>
    </submittedName>
</protein>
<dbReference type="GO" id="GO:0051707">
    <property type="term" value="P:response to other organism"/>
    <property type="evidence" value="ECO:0007669"/>
    <property type="project" value="UniProtKB-ARBA"/>
</dbReference>
<dbReference type="PANTHER" id="PTHR36766">
    <property type="entry name" value="PLANT BROAD-SPECTRUM MILDEW RESISTANCE PROTEIN RPW8"/>
    <property type="match status" value="1"/>
</dbReference>
<feature type="coiled-coil region" evidence="6">
    <location>
        <begin position="29"/>
        <end position="56"/>
    </location>
</feature>